<evidence type="ECO:0000313" key="2">
    <source>
        <dbReference type="Proteomes" id="UP000887566"/>
    </source>
</evidence>
<evidence type="ECO:0000256" key="1">
    <source>
        <dbReference type="SAM" id="MobiDB-lite"/>
    </source>
</evidence>
<protein>
    <submittedName>
        <fullName evidence="3">Uncharacterized protein</fullName>
    </submittedName>
</protein>
<accession>A0A914XE94</accession>
<dbReference type="WBParaSite" id="PSAMB.scaffold7860size6980.g30635.t1">
    <property type="protein sequence ID" value="PSAMB.scaffold7860size6980.g30635.t1"/>
    <property type="gene ID" value="PSAMB.scaffold7860size6980.g30635"/>
</dbReference>
<proteinExistence type="predicted"/>
<feature type="region of interest" description="Disordered" evidence="1">
    <location>
        <begin position="106"/>
        <end position="127"/>
    </location>
</feature>
<dbReference type="Proteomes" id="UP000887566">
    <property type="component" value="Unplaced"/>
</dbReference>
<name>A0A914XE94_9BILA</name>
<sequence length="479" mass="52431">MVVSPDQTGSEKHRRFIVDKKREKETAGSSGRGAGAITDRNPCRVSSSAPHFITSVRDRKDDGRKAVASGAKPLCLKEVPPPATVDTVPRRERPRIAHLPFVRDVSRDIPPSSRSDPDSFHTCPSPRETANHASIAVRRSVDLRRCVPSHRLRQLVPSLFLYSRAVGAAMQVASLDHCLGCGKVGSSRASSSSLLTDSTGYGSFPRRTPDSDSSTGPYYSTTASDYGPTTELKRRSSQSKWRESLRLKSAISEASIDSFFRDGGAEYYDFDAVVLDHVPCIDDVSICSSPSMPNLHLCLPYLLQLGEEQSARQASEDSLDDVAPSSELARADIATMASSIIDLIADLKTSCSFSSRSASSIDRPPPEEHIYEEITYDSTSIQLHDIYPRPPPLPQRRPAAHSTATLPREFPPILRKKKMPSKHRDACVRWEDQMTCGSLRSRLTGGRKVAAAGDGASRRTETKDFLTMPAASTVRTTFA</sequence>
<evidence type="ECO:0000313" key="3">
    <source>
        <dbReference type="WBParaSite" id="PSAMB.scaffold7860size6980.g30635.t1"/>
    </source>
</evidence>
<organism evidence="2 3">
    <name type="scientific">Plectus sambesii</name>
    <dbReference type="NCBI Taxonomy" id="2011161"/>
    <lineage>
        <taxon>Eukaryota</taxon>
        <taxon>Metazoa</taxon>
        <taxon>Ecdysozoa</taxon>
        <taxon>Nematoda</taxon>
        <taxon>Chromadorea</taxon>
        <taxon>Plectida</taxon>
        <taxon>Plectina</taxon>
        <taxon>Plectoidea</taxon>
        <taxon>Plectidae</taxon>
        <taxon>Plectus</taxon>
    </lineage>
</organism>
<feature type="compositionally biased region" description="Basic and acidic residues" evidence="1">
    <location>
        <begin position="16"/>
        <end position="26"/>
    </location>
</feature>
<reference evidence="3" key="1">
    <citation type="submission" date="2022-11" db="UniProtKB">
        <authorList>
            <consortium name="WormBaseParasite"/>
        </authorList>
    </citation>
    <scope>IDENTIFICATION</scope>
</reference>
<dbReference type="AlphaFoldDB" id="A0A914XE94"/>
<keyword evidence="2" id="KW-1185">Reference proteome</keyword>
<feature type="region of interest" description="Disordered" evidence="1">
    <location>
        <begin position="186"/>
        <end position="237"/>
    </location>
</feature>
<feature type="compositionally biased region" description="Low complexity" evidence="1">
    <location>
        <begin position="186"/>
        <end position="203"/>
    </location>
</feature>
<feature type="region of interest" description="Disordered" evidence="1">
    <location>
        <begin position="1"/>
        <end position="67"/>
    </location>
</feature>
<feature type="compositionally biased region" description="Basic and acidic residues" evidence="1">
    <location>
        <begin position="56"/>
        <end position="65"/>
    </location>
</feature>
<feature type="compositionally biased region" description="Polar residues" evidence="1">
    <location>
        <begin position="211"/>
        <end position="224"/>
    </location>
</feature>